<keyword evidence="3" id="KW-1185">Reference proteome</keyword>
<evidence type="ECO:0008006" key="4">
    <source>
        <dbReference type="Google" id="ProtNLM"/>
    </source>
</evidence>
<feature type="transmembrane region" description="Helical" evidence="1">
    <location>
        <begin position="35"/>
        <end position="61"/>
    </location>
</feature>
<evidence type="ECO:0000256" key="1">
    <source>
        <dbReference type="SAM" id="Phobius"/>
    </source>
</evidence>
<protein>
    <recommendedName>
        <fullName evidence="4">Sporulation protein YjcZ</fullName>
    </recommendedName>
</protein>
<reference evidence="2 3" key="1">
    <citation type="submission" date="2021-06" db="EMBL/GenBank/DDBJ databases">
        <title>Bacillus sp. RD4P76, an endophyte from a halophyte.</title>
        <authorList>
            <person name="Sun J.-Q."/>
        </authorList>
    </citation>
    <scope>NUCLEOTIDE SEQUENCE [LARGE SCALE GENOMIC DNA]</scope>
    <source>
        <strain evidence="2 3">JCM 17098</strain>
    </source>
</reference>
<sequence length="65" mass="7095">MYNYSGYYTHYPHGYGVPTYGYATPAYSTGPSSAYGYYAVGALSLLVILLILIVVVGAGTLRKRY</sequence>
<gene>
    <name evidence="2" type="ORF">KS407_03515</name>
</gene>
<comment type="caution">
    <text evidence="2">The sequence shown here is derived from an EMBL/GenBank/DDBJ whole genome shotgun (WGS) entry which is preliminary data.</text>
</comment>
<dbReference type="Proteomes" id="UP000790580">
    <property type="component" value="Unassembled WGS sequence"/>
</dbReference>
<dbReference type="RefSeq" id="WP_088075863.1">
    <property type="nucleotide sequence ID" value="NZ_JAHQCR010000017.1"/>
</dbReference>
<evidence type="ECO:0000313" key="3">
    <source>
        <dbReference type="Proteomes" id="UP000790580"/>
    </source>
</evidence>
<organism evidence="2 3">
    <name type="scientific">Evansella alkalicola</name>
    <dbReference type="NCBI Taxonomy" id="745819"/>
    <lineage>
        <taxon>Bacteria</taxon>
        <taxon>Bacillati</taxon>
        <taxon>Bacillota</taxon>
        <taxon>Bacilli</taxon>
        <taxon>Bacillales</taxon>
        <taxon>Bacillaceae</taxon>
        <taxon>Evansella</taxon>
    </lineage>
</organism>
<evidence type="ECO:0000313" key="2">
    <source>
        <dbReference type="EMBL" id="MBU9720511.1"/>
    </source>
</evidence>
<keyword evidence="1" id="KW-0472">Membrane</keyword>
<keyword evidence="1" id="KW-1133">Transmembrane helix</keyword>
<name>A0ABS6JQX1_9BACI</name>
<keyword evidence="1" id="KW-0812">Transmembrane</keyword>
<accession>A0ABS6JQX1</accession>
<proteinExistence type="predicted"/>
<dbReference type="EMBL" id="JAHQCR010000017">
    <property type="protein sequence ID" value="MBU9720511.1"/>
    <property type="molecule type" value="Genomic_DNA"/>
</dbReference>